<sequence>MSKVFRKRPWILLIILLSCLAGSIILPYILTDTPFMLGWDMRTQYSSFYENLKTMFLEMKNTGSLPFYSWSAFLGNNFWGSKLFYYHDIFDYLSLLIFPNFDYNRVIMLQTFVKLGIAGVCFYRYCQYHHYSSSTSIIGSLLFAFSSYSLEALKDPFFLSFYIFIPLYFLAIDRYLIEKKKIGYILITAFLAITNYYHFYSLSVFSVIYFMYRYSCLHNTLKGFFKEAIPLIGTYIIAVLLAGFALIPEFFNILTNQRIGNSSAFLFYDSIKTYFYILSGLFFPSSIIINRTNEFSSIYTYVSDNNTVLYVCLWAGSFCSLLIPQIFSKKGKNKNTIIFLLVNLLIMIIPFGSSIMHGFSEPAFRWFQFPLFVNLTLILPYLDENQLINRKCLFLSVLFISLILLLGTPLLGIFCNIPFQKYSREYSLILIALPFLWIGYFVLLKGKKWIFIIFTFVEVLFVSYMSVYSNSYYRQFTKETIQGVTHVLQNRNDLNQYLLTLDEKNSEQFYRIYIDPSSVYWDYSTNLNLNFNVMGLMTYDSTVSSSIVDMNRIVDIESYLPWSYEIKDPYLIDFLCTKYAVVTDISQLPHKNFKQVGEFNYLLIFENLNYQNFVRTYHNIITLNHENIQSEEILNTVICHEEDLDQLEKLINLSGNVECTYINRQSNQIYAGINSSDSEFISIPIPYDEGWNIEINGEKIQYYSVNGGMIGFSIPKGYSEIHMIFIPQGFKMGMVASLTGVLLLIILVIAEKIQKKVKKQNL</sequence>
<dbReference type="Proteomes" id="UP000284178">
    <property type="component" value="Unassembled WGS sequence"/>
</dbReference>
<accession>A0A412FRG3</accession>
<proteinExistence type="predicted"/>
<feature type="transmembrane region" description="Helical" evidence="1">
    <location>
        <begin position="732"/>
        <end position="750"/>
    </location>
</feature>
<feature type="transmembrane region" description="Helical" evidence="1">
    <location>
        <begin position="307"/>
        <end position="324"/>
    </location>
</feature>
<dbReference type="RefSeq" id="WP_117895750.1">
    <property type="nucleotide sequence ID" value="NZ_CABJCV010000020.1"/>
</dbReference>
<feature type="transmembrane region" description="Helical" evidence="1">
    <location>
        <begin position="232"/>
        <end position="254"/>
    </location>
</feature>
<name>A0A412FRG3_9FIRM</name>
<reference evidence="2 3" key="1">
    <citation type="submission" date="2018-08" db="EMBL/GenBank/DDBJ databases">
        <title>A genome reference for cultivated species of the human gut microbiota.</title>
        <authorList>
            <person name="Zou Y."/>
            <person name="Xue W."/>
            <person name="Luo G."/>
        </authorList>
    </citation>
    <scope>NUCLEOTIDE SEQUENCE [LARGE SCALE GENOMIC DNA]</scope>
    <source>
        <strain evidence="2 3">AF24-29</strain>
    </source>
</reference>
<feature type="transmembrane region" description="Helical" evidence="1">
    <location>
        <begin position="450"/>
        <end position="468"/>
    </location>
</feature>
<comment type="caution">
    <text evidence="2">The sequence shown here is derived from an EMBL/GenBank/DDBJ whole genome shotgun (WGS) entry which is preliminary data.</text>
</comment>
<keyword evidence="1" id="KW-1133">Transmembrane helix</keyword>
<feature type="transmembrane region" description="Helical" evidence="1">
    <location>
        <begin position="184"/>
        <end position="212"/>
    </location>
</feature>
<dbReference type="EMBL" id="QRUP01000020">
    <property type="protein sequence ID" value="RGR70689.1"/>
    <property type="molecule type" value="Genomic_DNA"/>
</dbReference>
<dbReference type="Pfam" id="PF09586">
    <property type="entry name" value="YfhO"/>
    <property type="match status" value="2"/>
</dbReference>
<feature type="transmembrane region" description="Helical" evidence="1">
    <location>
        <begin position="156"/>
        <end position="177"/>
    </location>
</feature>
<dbReference type="AlphaFoldDB" id="A0A412FRG3"/>
<evidence type="ECO:0000313" key="2">
    <source>
        <dbReference type="EMBL" id="RGR70689.1"/>
    </source>
</evidence>
<feature type="transmembrane region" description="Helical" evidence="1">
    <location>
        <begin position="363"/>
        <end position="382"/>
    </location>
</feature>
<feature type="transmembrane region" description="Helical" evidence="1">
    <location>
        <begin position="266"/>
        <end position="287"/>
    </location>
</feature>
<keyword evidence="3" id="KW-1185">Reference proteome</keyword>
<feature type="transmembrane region" description="Helical" evidence="1">
    <location>
        <begin position="394"/>
        <end position="414"/>
    </location>
</feature>
<keyword evidence="1" id="KW-0812">Transmembrane</keyword>
<dbReference type="PANTHER" id="PTHR38454:SF1">
    <property type="entry name" value="INTEGRAL MEMBRANE PROTEIN"/>
    <property type="match status" value="1"/>
</dbReference>
<feature type="transmembrane region" description="Helical" evidence="1">
    <location>
        <begin position="336"/>
        <end position="357"/>
    </location>
</feature>
<dbReference type="PROSITE" id="PS51257">
    <property type="entry name" value="PROKAR_LIPOPROTEIN"/>
    <property type="match status" value="1"/>
</dbReference>
<feature type="transmembrane region" description="Helical" evidence="1">
    <location>
        <begin position="426"/>
        <end position="443"/>
    </location>
</feature>
<feature type="transmembrane region" description="Helical" evidence="1">
    <location>
        <begin position="103"/>
        <end position="123"/>
    </location>
</feature>
<evidence type="ECO:0000256" key="1">
    <source>
        <dbReference type="SAM" id="Phobius"/>
    </source>
</evidence>
<protein>
    <recommendedName>
        <fullName evidence="4">Membrane protein 6-pyruvoyl-tetrahydropterin synthase-related domain-containing protein</fullName>
    </recommendedName>
</protein>
<feature type="transmembrane region" description="Helical" evidence="1">
    <location>
        <begin position="130"/>
        <end position="150"/>
    </location>
</feature>
<evidence type="ECO:0008006" key="4">
    <source>
        <dbReference type="Google" id="ProtNLM"/>
    </source>
</evidence>
<dbReference type="InterPro" id="IPR018580">
    <property type="entry name" value="Uncharacterised_YfhO"/>
</dbReference>
<feature type="transmembrane region" description="Helical" evidence="1">
    <location>
        <begin position="12"/>
        <end position="30"/>
    </location>
</feature>
<evidence type="ECO:0000313" key="3">
    <source>
        <dbReference type="Proteomes" id="UP000284178"/>
    </source>
</evidence>
<organism evidence="2 3">
    <name type="scientific">Holdemania filiformis</name>
    <dbReference type="NCBI Taxonomy" id="61171"/>
    <lineage>
        <taxon>Bacteria</taxon>
        <taxon>Bacillati</taxon>
        <taxon>Bacillota</taxon>
        <taxon>Erysipelotrichia</taxon>
        <taxon>Erysipelotrichales</taxon>
        <taxon>Erysipelotrichaceae</taxon>
        <taxon>Holdemania</taxon>
    </lineage>
</organism>
<dbReference type="PANTHER" id="PTHR38454">
    <property type="entry name" value="INTEGRAL MEMBRANE PROTEIN-RELATED"/>
    <property type="match status" value="1"/>
</dbReference>
<gene>
    <name evidence="2" type="ORF">DWY25_13945</name>
</gene>
<dbReference type="GeneID" id="83016499"/>
<keyword evidence="1" id="KW-0472">Membrane</keyword>